<dbReference type="InParanoid" id="A0A6P7K722"/>
<dbReference type="AlphaFoldDB" id="A0A6P7K722"/>
<evidence type="ECO:0000256" key="4">
    <source>
        <dbReference type="ARBA" id="ARBA00023027"/>
    </source>
</evidence>
<feature type="domain" description="PARP catalytic" evidence="8">
    <location>
        <begin position="518"/>
        <end position="715"/>
    </location>
</feature>
<dbReference type="PANTHER" id="PTHR14453:SF107">
    <property type="entry name" value="POLY [ADP-RIBOSE] POLYMERASE"/>
    <property type="match status" value="1"/>
</dbReference>
<evidence type="ECO:0000313" key="9">
    <source>
        <dbReference type="Proteomes" id="UP000515145"/>
    </source>
</evidence>
<dbReference type="InterPro" id="IPR052056">
    <property type="entry name" value="Mono-ARTD/PARP"/>
</dbReference>
<comment type="subcellular location">
    <subcellularLocation>
        <location evidence="1">Nucleus</location>
    </subcellularLocation>
</comment>
<evidence type="ECO:0000256" key="6">
    <source>
        <dbReference type="ARBA" id="ARBA00024347"/>
    </source>
</evidence>
<dbReference type="PROSITE" id="PS51059">
    <property type="entry name" value="PARP_CATALYTIC"/>
    <property type="match status" value="1"/>
</dbReference>
<dbReference type="GO" id="GO:0005634">
    <property type="term" value="C:nucleus"/>
    <property type="evidence" value="ECO:0007669"/>
    <property type="project" value="UniProtKB-SubCell"/>
</dbReference>
<evidence type="ECO:0000256" key="1">
    <source>
        <dbReference type="ARBA" id="ARBA00004123"/>
    </source>
</evidence>
<dbReference type="SUPFAM" id="SSF56399">
    <property type="entry name" value="ADP-ribosylation"/>
    <property type="match status" value="1"/>
</dbReference>
<dbReference type="OrthoDB" id="6133115at2759"/>
<dbReference type="GO" id="GO:0070212">
    <property type="term" value="P:protein poly-ADP-ribosylation"/>
    <property type="evidence" value="ECO:0007669"/>
    <property type="project" value="TreeGrafter"/>
</dbReference>
<name>A0A6P7K722_9TELE</name>
<dbReference type="PANTHER" id="PTHR14453">
    <property type="entry name" value="PARP/ZINC FINGER CCCH TYPE DOMAIN CONTAINING PROTEIN"/>
    <property type="match status" value="1"/>
</dbReference>
<comment type="similarity">
    <text evidence="6">Belongs to the ARTD/PARP family.</text>
</comment>
<gene>
    <name evidence="10" type="primary">LOC114450875</name>
</gene>
<dbReference type="Pfam" id="PF00644">
    <property type="entry name" value="PARP"/>
    <property type="match status" value="1"/>
</dbReference>
<evidence type="ECO:0000256" key="2">
    <source>
        <dbReference type="ARBA" id="ARBA00022676"/>
    </source>
</evidence>
<evidence type="ECO:0000313" key="10">
    <source>
        <dbReference type="RefSeq" id="XP_028285099.1"/>
    </source>
</evidence>
<dbReference type="GeneID" id="114450875"/>
<evidence type="ECO:0000259" key="8">
    <source>
        <dbReference type="PROSITE" id="PS51059"/>
    </source>
</evidence>
<keyword evidence="9" id="KW-1185">Reference proteome</keyword>
<keyword evidence="2 7" id="KW-0328">Glycosyltransferase</keyword>
<dbReference type="Gene3D" id="3.90.228.10">
    <property type="match status" value="1"/>
</dbReference>
<evidence type="ECO:0000256" key="7">
    <source>
        <dbReference type="RuleBase" id="RU362114"/>
    </source>
</evidence>
<organism evidence="9 10">
    <name type="scientific">Parambassis ranga</name>
    <name type="common">Indian glassy fish</name>
    <dbReference type="NCBI Taxonomy" id="210632"/>
    <lineage>
        <taxon>Eukaryota</taxon>
        <taxon>Metazoa</taxon>
        <taxon>Chordata</taxon>
        <taxon>Craniata</taxon>
        <taxon>Vertebrata</taxon>
        <taxon>Euteleostomi</taxon>
        <taxon>Actinopterygii</taxon>
        <taxon>Neopterygii</taxon>
        <taxon>Teleostei</taxon>
        <taxon>Neoteleostei</taxon>
        <taxon>Acanthomorphata</taxon>
        <taxon>Ovalentaria</taxon>
        <taxon>Ambassidae</taxon>
        <taxon>Parambassis</taxon>
    </lineage>
</organism>
<keyword evidence="3 7" id="KW-0808">Transferase</keyword>
<dbReference type="GO" id="GO:0005737">
    <property type="term" value="C:cytoplasm"/>
    <property type="evidence" value="ECO:0007669"/>
    <property type="project" value="TreeGrafter"/>
</dbReference>
<dbReference type="Proteomes" id="UP000515145">
    <property type="component" value="Chromosome 18"/>
</dbReference>
<dbReference type="GO" id="GO:1990404">
    <property type="term" value="F:NAD+-protein mono-ADP-ribosyltransferase activity"/>
    <property type="evidence" value="ECO:0007669"/>
    <property type="project" value="TreeGrafter"/>
</dbReference>
<evidence type="ECO:0000256" key="5">
    <source>
        <dbReference type="ARBA" id="ARBA00023242"/>
    </source>
</evidence>
<dbReference type="EC" id="2.4.2.-" evidence="7"/>
<dbReference type="FunFam" id="3.90.228.10:FF:000008">
    <property type="entry name" value="Poly [ADP-ribose] polymerase"/>
    <property type="match status" value="1"/>
</dbReference>
<reference evidence="10" key="1">
    <citation type="submission" date="2025-08" db="UniProtKB">
        <authorList>
            <consortium name="RefSeq"/>
        </authorList>
    </citation>
    <scope>IDENTIFICATION</scope>
</reference>
<accession>A0A6P7K722</accession>
<evidence type="ECO:0000256" key="3">
    <source>
        <dbReference type="ARBA" id="ARBA00022679"/>
    </source>
</evidence>
<dbReference type="InterPro" id="IPR012317">
    <property type="entry name" value="Poly(ADP-ribose)pol_cat_dom"/>
</dbReference>
<sequence length="715" mass="80837">MAQIGFKMCVKLIPIEDNQLKLVEEKFRQEMRAHYPQVNVTKSSIPIILAGPEEEVNSGAAKLDVLMKEINEMRVKLPADLITFIRASSAISKYETHFKQSLRTPVSLDVGSDLVLLSLSSHALDEALETIKKDLSLEIVRLQGAAAVAPNLDRMTKFLIKSKNEENHGELRVDFSVIPGPSGTKVRLVGYNEHVNRLKEVLHDYQKNQIEIQEVIKLPHPEMVDCFNRILGLVGMRKTTVTFQASRFPNPSVLMSGPRCKVQEAKEALTSVLTSLILDKLILEGPQARWYFQADGKLTKELVENSCQVLISENHISVPQLIPLQPPDLSILHTSSTHQKSILQFIGLCRKDINDAKAKLKNLYQAHCSTKNLTKEDLADLTEEDVKNLKQLIEKQGLYVQKNPASQGGLMVSGLKDGVNQMVQMLHTITLNRREQRIRDEEDLYPQVAWCILDHCGEWKRLPKTTNYKLEMGNVMEGIVDTEGISWSVELQRMQATRHRTGQKAKLKRLKNRSDFTLPLYWDNMADGKNLEVVSLQPFSQEYCNVQDAFKQTVQKNIRKIERLQNIHLRQAYEVQKNHFSEKNKEKGGAGEKFLYHGTSQDNCESIINNGFNRSFAGTHATLFGHGTYFAVKASYSANPTYSSPAADGSQVMIVARVLTGVYTLGHSNMKIPPPCNGQQRHDLYDSVVDSMNNPSMYIVFTDNQAYPDYLITFK</sequence>
<dbReference type="GO" id="GO:0003950">
    <property type="term" value="F:NAD+ poly-ADP-ribosyltransferase activity"/>
    <property type="evidence" value="ECO:0007669"/>
    <property type="project" value="UniProtKB-UniRule"/>
</dbReference>
<dbReference type="RefSeq" id="XP_028285099.1">
    <property type="nucleotide sequence ID" value="XM_028429298.1"/>
</dbReference>
<keyword evidence="5" id="KW-0539">Nucleus</keyword>
<dbReference type="CDD" id="cd01439">
    <property type="entry name" value="TCCD_inducible_PARP_like"/>
    <property type="match status" value="1"/>
</dbReference>
<keyword evidence="4 7" id="KW-0520">NAD</keyword>
<proteinExistence type="inferred from homology"/>
<protein>
    <recommendedName>
        <fullName evidence="7">Poly [ADP-ribose] polymerase</fullName>
        <shortName evidence="7">PARP</shortName>
        <ecNumber evidence="7">2.4.2.-</ecNumber>
    </recommendedName>
</protein>
<dbReference type="GO" id="GO:0003714">
    <property type="term" value="F:transcription corepressor activity"/>
    <property type="evidence" value="ECO:0007669"/>
    <property type="project" value="TreeGrafter"/>
</dbReference>
<dbReference type="GO" id="GO:0010629">
    <property type="term" value="P:negative regulation of gene expression"/>
    <property type="evidence" value="ECO:0007669"/>
    <property type="project" value="TreeGrafter"/>
</dbReference>